<accession>A0A7D3XYJ7</accession>
<keyword evidence="3" id="KW-1185">Reference proteome</keyword>
<dbReference type="EMBL" id="CP053941">
    <property type="protein sequence ID" value="QKG91327.1"/>
    <property type="molecule type" value="Genomic_DNA"/>
</dbReference>
<dbReference type="KEGG" id="hsai:HPS36_00165"/>
<dbReference type="SUPFAM" id="SSF46785">
    <property type="entry name" value="Winged helix' DNA-binding domain"/>
    <property type="match status" value="1"/>
</dbReference>
<name>A0A7D3XYJ7_9EURY</name>
<gene>
    <name evidence="2" type="ORF">HPS36_00165</name>
</gene>
<organism evidence="2 3">
    <name type="scientific">Halorubrum salinarum</name>
    <dbReference type="NCBI Taxonomy" id="2739057"/>
    <lineage>
        <taxon>Archaea</taxon>
        <taxon>Methanobacteriati</taxon>
        <taxon>Methanobacteriota</taxon>
        <taxon>Stenosarchaea group</taxon>
        <taxon>Halobacteria</taxon>
        <taxon>Halobacteriales</taxon>
        <taxon>Haloferacaceae</taxon>
        <taxon>Halorubrum</taxon>
    </lineage>
</organism>
<feature type="compositionally biased region" description="Acidic residues" evidence="1">
    <location>
        <begin position="1"/>
        <end position="14"/>
    </location>
</feature>
<feature type="region of interest" description="Disordered" evidence="1">
    <location>
        <begin position="1"/>
        <end position="23"/>
    </location>
</feature>
<sequence>MSDDTTGDSSSDESGEARRQWERDRTTFQRVYDVMTGVTEHASASEIAERAACSPDGARNALTQLVEMGIADRRGSRPTEYRRNESYFEWKRVETLADDHTAATLRERLDDLLAEDADLQESFGVPDPDAASVASVEGGDHAAVHDRLESLSRWRTVRHDIELLQRAVSRAEARGRDGTDLRGSA</sequence>
<dbReference type="Pfam" id="PF24033">
    <property type="entry name" value="DUF7342"/>
    <property type="match status" value="1"/>
</dbReference>
<dbReference type="InterPro" id="IPR036390">
    <property type="entry name" value="WH_DNA-bd_sf"/>
</dbReference>
<proteinExistence type="predicted"/>
<evidence type="ECO:0000256" key="1">
    <source>
        <dbReference type="SAM" id="MobiDB-lite"/>
    </source>
</evidence>
<dbReference type="RefSeq" id="WP_137715675.1">
    <property type="nucleotide sequence ID" value="NZ_CP053941.1"/>
</dbReference>
<evidence type="ECO:0008006" key="4">
    <source>
        <dbReference type="Google" id="ProtNLM"/>
    </source>
</evidence>
<dbReference type="GeneID" id="55593369"/>
<evidence type="ECO:0000313" key="3">
    <source>
        <dbReference type="Proteomes" id="UP000505020"/>
    </source>
</evidence>
<protein>
    <recommendedName>
        <fullName evidence="4">Sugar-specific transcriptional regulator TrmB</fullName>
    </recommendedName>
</protein>
<dbReference type="AlphaFoldDB" id="A0A7D3XYJ7"/>
<dbReference type="Proteomes" id="UP000505020">
    <property type="component" value="Chromosome"/>
</dbReference>
<dbReference type="InterPro" id="IPR055766">
    <property type="entry name" value="DUF7342"/>
</dbReference>
<reference evidence="2 3" key="1">
    <citation type="submission" date="2020-05" db="EMBL/GenBank/DDBJ databases">
        <title>Halorubrum RHB-C sp.nov., an extremely halophilic archaeon isolated from solar salt farm.</title>
        <authorList>
            <person name="Ho H."/>
            <person name="Danganan R.E."/>
            <person name="Dedeles G.R."/>
            <person name="Kim S.-G."/>
        </authorList>
    </citation>
    <scope>NUCLEOTIDE SEQUENCE [LARGE SCALE GENOMIC DNA]</scope>
    <source>
        <strain evidence="2 3">RHB-C</strain>
    </source>
</reference>
<evidence type="ECO:0000313" key="2">
    <source>
        <dbReference type="EMBL" id="QKG91327.1"/>
    </source>
</evidence>